<name>A0A067W8Y7_9HYPH</name>
<sequence>MRESYKIRSSHLRGKTMNYSYKSKFSSQKISFQMCAMLLIILSQVTCAVHFWQKLMCIIHFFLHFLFSLHFEKRSNVINGVNSYQVHFYKAG</sequence>
<organism evidence="1 2">
    <name type="scientific">Bartonella koehlerae C-29</name>
    <dbReference type="NCBI Taxonomy" id="1134510"/>
    <lineage>
        <taxon>Bacteria</taxon>
        <taxon>Pseudomonadati</taxon>
        <taxon>Pseudomonadota</taxon>
        <taxon>Alphaproteobacteria</taxon>
        <taxon>Hyphomicrobiales</taxon>
        <taxon>Bartonellaceae</taxon>
        <taxon>Bartonella</taxon>
    </lineage>
</organism>
<dbReference type="Proteomes" id="UP000027015">
    <property type="component" value="Unassembled WGS sequence"/>
</dbReference>
<accession>A0A067W8Y7</accession>
<reference evidence="1 2" key="1">
    <citation type="submission" date="2012-04" db="EMBL/GenBank/DDBJ databases">
        <title>The Genome Sequence of Bartonella koehlerae C-29.</title>
        <authorList>
            <consortium name="The Broad Institute Genome Sequencing Platform"/>
            <consortium name="The Broad Institute Genome Sequencing Center for Infectious Disease"/>
            <person name="Feldgarden M."/>
            <person name="Kirby J."/>
            <person name="Kosoy M."/>
            <person name="Birtles R."/>
            <person name="Probert W.S."/>
            <person name="Chiaraviglio L."/>
            <person name="Walker B."/>
            <person name="Young S.K."/>
            <person name="Zeng Q."/>
            <person name="Gargeya S."/>
            <person name="Fitzgerald M."/>
            <person name="Haas B."/>
            <person name="Abouelleil A."/>
            <person name="Alvarado L."/>
            <person name="Arachchi H.M."/>
            <person name="Berlin A.M."/>
            <person name="Chapman S.B."/>
            <person name="Goldberg J."/>
            <person name="Griggs A."/>
            <person name="Gujja S."/>
            <person name="Hansen M."/>
            <person name="Howarth C."/>
            <person name="Imamovic A."/>
            <person name="Larimer J."/>
            <person name="McCowen C."/>
            <person name="Montmayeur A."/>
            <person name="Murphy C."/>
            <person name="Neiman D."/>
            <person name="Pearson M."/>
            <person name="Priest M."/>
            <person name="Roberts A."/>
            <person name="Saif S."/>
            <person name="Shea T."/>
            <person name="Sisk P."/>
            <person name="Sykes S."/>
            <person name="Wortman J."/>
            <person name="Nusbaum C."/>
            <person name="Birren B."/>
        </authorList>
    </citation>
    <scope>NUCLEOTIDE SEQUENCE [LARGE SCALE GENOMIC DNA]</scope>
    <source>
        <strain evidence="1 2">C-29</strain>
    </source>
</reference>
<comment type="caution">
    <text evidence="1">The sequence shown here is derived from an EMBL/GenBank/DDBJ whole genome shotgun (WGS) entry which is preliminary data.</text>
</comment>
<proteinExistence type="predicted"/>
<dbReference type="AlphaFoldDB" id="A0A067W8Y7"/>
<dbReference type="HOGENOM" id="CLU_2407322_0_0_5"/>
<evidence type="ECO:0000313" key="2">
    <source>
        <dbReference type="Proteomes" id="UP000027015"/>
    </source>
</evidence>
<protein>
    <submittedName>
        <fullName evidence="1">Uncharacterized protein</fullName>
    </submittedName>
</protein>
<dbReference type="EMBL" id="AHPL01000002">
    <property type="protein sequence ID" value="KEC56465.1"/>
    <property type="molecule type" value="Genomic_DNA"/>
</dbReference>
<gene>
    <name evidence="1" type="ORF">O9A_00119</name>
</gene>
<keyword evidence="2" id="KW-1185">Reference proteome</keyword>
<evidence type="ECO:0000313" key="1">
    <source>
        <dbReference type="EMBL" id="KEC56465.1"/>
    </source>
</evidence>
<dbReference type="STRING" id="1134510.O9A_00119"/>